<evidence type="ECO:0000313" key="2">
    <source>
        <dbReference type="EMBL" id="SFN53811.1"/>
    </source>
</evidence>
<protein>
    <submittedName>
        <fullName evidence="2">Uncharacterized protein</fullName>
    </submittedName>
</protein>
<accession>A0A1I4ZUA2</accession>
<keyword evidence="3" id="KW-1185">Reference proteome</keyword>
<dbReference type="AlphaFoldDB" id="A0A1I4ZUA2"/>
<organism evidence="2 3">
    <name type="scientific">Dokdonella immobilis</name>
    <dbReference type="NCBI Taxonomy" id="578942"/>
    <lineage>
        <taxon>Bacteria</taxon>
        <taxon>Pseudomonadati</taxon>
        <taxon>Pseudomonadota</taxon>
        <taxon>Gammaproteobacteria</taxon>
        <taxon>Lysobacterales</taxon>
        <taxon>Rhodanobacteraceae</taxon>
        <taxon>Dokdonella</taxon>
    </lineage>
</organism>
<feature type="region of interest" description="Disordered" evidence="1">
    <location>
        <begin position="73"/>
        <end position="98"/>
    </location>
</feature>
<dbReference type="Proteomes" id="UP000198575">
    <property type="component" value="Unassembled WGS sequence"/>
</dbReference>
<feature type="compositionally biased region" description="Basic and acidic residues" evidence="1">
    <location>
        <begin position="88"/>
        <end position="98"/>
    </location>
</feature>
<sequence length="98" mass="10927">MSTHIPTAEELGRIIGTIVREAVEPITKRLDAFEQSMEGRGLKFMAKYNRAVRYQKGDMTTFGGSLWVASRETTDAPGAGSDWTRMLTTDRRGLSTED</sequence>
<dbReference type="STRING" id="578942.SAMN05216289_12910"/>
<gene>
    <name evidence="2" type="ORF">SAMN05216289_12910</name>
</gene>
<dbReference type="RefSeq" id="WP_092409747.1">
    <property type="nucleotide sequence ID" value="NZ_FOVF01000029.1"/>
</dbReference>
<evidence type="ECO:0000256" key="1">
    <source>
        <dbReference type="SAM" id="MobiDB-lite"/>
    </source>
</evidence>
<evidence type="ECO:0000313" key="3">
    <source>
        <dbReference type="Proteomes" id="UP000198575"/>
    </source>
</evidence>
<name>A0A1I4ZUA2_9GAMM</name>
<dbReference type="EMBL" id="FOVF01000029">
    <property type="protein sequence ID" value="SFN53811.1"/>
    <property type="molecule type" value="Genomic_DNA"/>
</dbReference>
<proteinExistence type="predicted"/>
<reference evidence="2 3" key="1">
    <citation type="submission" date="2016-10" db="EMBL/GenBank/DDBJ databases">
        <authorList>
            <person name="de Groot N.N."/>
        </authorList>
    </citation>
    <scope>NUCLEOTIDE SEQUENCE [LARGE SCALE GENOMIC DNA]</scope>
    <source>
        <strain evidence="2 3">CGMCC 1.7659</strain>
    </source>
</reference>